<protein>
    <recommendedName>
        <fullName evidence="1">F-box domain-containing protein</fullName>
    </recommendedName>
</protein>
<gene>
    <name evidence="2" type="ORF">GGX14DRAFT_661100</name>
</gene>
<keyword evidence="3" id="KW-1185">Reference proteome</keyword>
<dbReference type="Pfam" id="PF00646">
    <property type="entry name" value="F-box"/>
    <property type="match status" value="1"/>
</dbReference>
<organism evidence="2 3">
    <name type="scientific">Mycena pura</name>
    <dbReference type="NCBI Taxonomy" id="153505"/>
    <lineage>
        <taxon>Eukaryota</taxon>
        <taxon>Fungi</taxon>
        <taxon>Dikarya</taxon>
        <taxon>Basidiomycota</taxon>
        <taxon>Agaricomycotina</taxon>
        <taxon>Agaricomycetes</taxon>
        <taxon>Agaricomycetidae</taxon>
        <taxon>Agaricales</taxon>
        <taxon>Marasmiineae</taxon>
        <taxon>Mycenaceae</taxon>
        <taxon>Mycena</taxon>
    </lineage>
</organism>
<dbReference type="PROSITE" id="PS50181">
    <property type="entry name" value="FBOX"/>
    <property type="match status" value="1"/>
</dbReference>
<reference evidence="2" key="1">
    <citation type="submission" date="2023-03" db="EMBL/GenBank/DDBJ databases">
        <title>Massive genome expansion in bonnet fungi (Mycena s.s.) driven by repeated elements and novel gene families across ecological guilds.</title>
        <authorList>
            <consortium name="Lawrence Berkeley National Laboratory"/>
            <person name="Harder C.B."/>
            <person name="Miyauchi S."/>
            <person name="Viragh M."/>
            <person name="Kuo A."/>
            <person name="Thoen E."/>
            <person name="Andreopoulos B."/>
            <person name="Lu D."/>
            <person name="Skrede I."/>
            <person name="Drula E."/>
            <person name="Henrissat B."/>
            <person name="Morin E."/>
            <person name="Kohler A."/>
            <person name="Barry K."/>
            <person name="LaButti K."/>
            <person name="Morin E."/>
            <person name="Salamov A."/>
            <person name="Lipzen A."/>
            <person name="Mereny Z."/>
            <person name="Hegedus B."/>
            <person name="Baldrian P."/>
            <person name="Stursova M."/>
            <person name="Weitz H."/>
            <person name="Taylor A."/>
            <person name="Grigoriev I.V."/>
            <person name="Nagy L.G."/>
            <person name="Martin F."/>
            <person name="Kauserud H."/>
        </authorList>
    </citation>
    <scope>NUCLEOTIDE SEQUENCE</scope>
    <source>
        <strain evidence="2">9144</strain>
    </source>
</reference>
<dbReference type="Proteomes" id="UP001219525">
    <property type="component" value="Unassembled WGS sequence"/>
</dbReference>
<evidence type="ECO:0000259" key="1">
    <source>
        <dbReference type="PROSITE" id="PS50181"/>
    </source>
</evidence>
<proteinExistence type="predicted"/>
<sequence>MTVSPDEIVFPFNGDDLSAELLDWAAPARNLENVNYITVATWKSLRISHPKCPPRDLSKLQTTQLDAILEILSYLHPIELMQVSRINKTFHEILHSPIADATWRNSFHIDNALPRCPVQSSGQRWAKLLFGPRICDDCGKPNTDADYTIQRRLCALCMKKHIRLHVPGYPIESDFLPEFYECHIAAEFYEFHEAGELGAKFRSFLDSEKALRKETRDLADRCDQWACGISAASEQEYAAMLWKVMRSVEKRLSAEGWDDWDICNDWSGIDNTSLLYRIPRLTSRRWNRARPHIIPIVSYAKAQRLVRERELLISKRADAVRRAAILPLRTRVADSQHAHYPPPHTITAFPPLAQLINDPSDTPLAAEDPRLHSALALPDARTFIAAWCAETQARLAALLPAADAAADPPQALERATSVFVALGEGGWSVPAGTGVPVIGWAEVRAIVNWRHRPPDGDSERHFQFSALGSASSCALAVQLEMDPAYATIAQMDAADARFVCANCPSGMSGRQGRAALRWRECVSHDIEHNSASAVSHHTRSWRRLTPLATEDVRRREGEDDYSLLHMWACTACNDYVPGFAQRTDVVEHVRTRHNIQQPVDGEHLVSFKLAEHPRRRPALVEGTHPGRFRCNRCAHDHPNVVRLFARRSIIPHIANRHLRDVVGEDDWTEVEPLTERLL</sequence>
<name>A0AAD6Y6U5_9AGAR</name>
<dbReference type="SUPFAM" id="SSF81383">
    <property type="entry name" value="F-box domain"/>
    <property type="match status" value="1"/>
</dbReference>
<accession>A0AAD6Y6U5</accession>
<dbReference type="InterPro" id="IPR001810">
    <property type="entry name" value="F-box_dom"/>
</dbReference>
<comment type="caution">
    <text evidence="2">The sequence shown here is derived from an EMBL/GenBank/DDBJ whole genome shotgun (WGS) entry which is preliminary data.</text>
</comment>
<feature type="domain" description="F-box" evidence="1">
    <location>
        <begin position="57"/>
        <end position="106"/>
    </location>
</feature>
<dbReference type="InterPro" id="IPR036047">
    <property type="entry name" value="F-box-like_dom_sf"/>
</dbReference>
<dbReference type="AlphaFoldDB" id="A0AAD6Y6U5"/>
<evidence type="ECO:0000313" key="3">
    <source>
        <dbReference type="Proteomes" id="UP001219525"/>
    </source>
</evidence>
<dbReference type="EMBL" id="JARJCW010000066">
    <property type="protein sequence ID" value="KAJ7199760.1"/>
    <property type="molecule type" value="Genomic_DNA"/>
</dbReference>
<evidence type="ECO:0000313" key="2">
    <source>
        <dbReference type="EMBL" id="KAJ7199760.1"/>
    </source>
</evidence>